<organism evidence="13 14">
    <name type="scientific">Roseinatronobacter ekhonensis</name>
    <dbReference type="NCBI Taxonomy" id="254356"/>
    <lineage>
        <taxon>Bacteria</taxon>
        <taxon>Pseudomonadati</taxon>
        <taxon>Pseudomonadota</taxon>
        <taxon>Alphaproteobacteria</taxon>
        <taxon>Rhodobacterales</taxon>
        <taxon>Paracoccaceae</taxon>
        <taxon>Roseinatronobacter</taxon>
    </lineage>
</organism>
<dbReference type="OrthoDB" id="7722272at2"/>
<dbReference type="EMBL" id="UIHC01000002">
    <property type="protein sequence ID" value="SUZ30558.1"/>
    <property type="molecule type" value="Genomic_DNA"/>
</dbReference>
<dbReference type="Gene3D" id="3.30.1150.10">
    <property type="match status" value="1"/>
</dbReference>
<evidence type="ECO:0000256" key="6">
    <source>
        <dbReference type="ARBA" id="ARBA00022692"/>
    </source>
</evidence>
<dbReference type="AlphaFoldDB" id="A0A3B0M9Z0"/>
<comment type="subcellular location">
    <subcellularLocation>
        <location evidence="1">Cell inner membrane</location>
        <topology evidence="1">Single-pass membrane protein</topology>
        <orientation evidence="1">Periplasmic side</orientation>
    </subcellularLocation>
</comment>
<evidence type="ECO:0000256" key="11">
    <source>
        <dbReference type="SAM" id="SignalP"/>
    </source>
</evidence>
<evidence type="ECO:0000256" key="4">
    <source>
        <dbReference type="ARBA" id="ARBA00022475"/>
    </source>
</evidence>
<dbReference type="InterPro" id="IPR051045">
    <property type="entry name" value="TonB-dependent_transducer"/>
</dbReference>
<feature type="compositionally biased region" description="Low complexity" evidence="10">
    <location>
        <begin position="144"/>
        <end position="175"/>
    </location>
</feature>
<feature type="signal peptide" evidence="11">
    <location>
        <begin position="1"/>
        <end position="23"/>
    </location>
</feature>
<proteinExistence type="inferred from homology"/>
<dbReference type="Proteomes" id="UP000272908">
    <property type="component" value="Unassembled WGS sequence"/>
</dbReference>
<dbReference type="GO" id="GO:0015031">
    <property type="term" value="P:protein transport"/>
    <property type="evidence" value="ECO:0007669"/>
    <property type="project" value="UniProtKB-KW"/>
</dbReference>
<protein>
    <recommendedName>
        <fullName evidence="12">TonB C-terminal domain-containing protein</fullName>
    </recommendedName>
</protein>
<reference evidence="14" key="1">
    <citation type="submission" date="2018-08" db="EMBL/GenBank/DDBJ databases">
        <authorList>
            <person name="Rodrigo-Torres L."/>
            <person name="Arahal R. D."/>
            <person name="Lucena T."/>
        </authorList>
    </citation>
    <scope>NUCLEOTIDE SEQUENCE [LARGE SCALE GENOMIC DNA]</scope>
    <source>
        <strain evidence="14">CECT 7235</strain>
    </source>
</reference>
<dbReference type="GO" id="GO:0055085">
    <property type="term" value="P:transmembrane transport"/>
    <property type="evidence" value="ECO:0007669"/>
    <property type="project" value="InterPro"/>
</dbReference>
<keyword evidence="11" id="KW-0732">Signal</keyword>
<keyword evidence="5" id="KW-0997">Cell inner membrane</keyword>
<keyword evidence="6" id="KW-0812">Transmembrane</keyword>
<keyword evidence="3" id="KW-0813">Transport</keyword>
<evidence type="ECO:0000313" key="13">
    <source>
        <dbReference type="EMBL" id="SUZ30558.1"/>
    </source>
</evidence>
<keyword evidence="7" id="KW-0653">Protein transport</keyword>
<evidence type="ECO:0000256" key="10">
    <source>
        <dbReference type="SAM" id="MobiDB-lite"/>
    </source>
</evidence>
<evidence type="ECO:0000256" key="1">
    <source>
        <dbReference type="ARBA" id="ARBA00004383"/>
    </source>
</evidence>
<dbReference type="InterPro" id="IPR006260">
    <property type="entry name" value="TonB/TolA_C"/>
</dbReference>
<dbReference type="PROSITE" id="PS52015">
    <property type="entry name" value="TONB_CTD"/>
    <property type="match status" value="1"/>
</dbReference>
<evidence type="ECO:0000256" key="3">
    <source>
        <dbReference type="ARBA" id="ARBA00022448"/>
    </source>
</evidence>
<evidence type="ECO:0000256" key="8">
    <source>
        <dbReference type="ARBA" id="ARBA00022989"/>
    </source>
</evidence>
<evidence type="ECO:0000256" key="5">
    <source>
        <dbReference type="ARBA" id="ARBA00022519"/>
    </source>
</evidence>
<evidence type="ECO:0000259" key="12">
    <source>
        <dbReference type="PROSITE" id="PS52015"/>
    </source>
</evidence>
<feature type="chain" id="PRO_5017346046" description="TonB C-terminal domain-containing protein" evidence="11">
    <location>
        <begin position="24"/>
        <end position="270"/>
    </location>
</feature>
<evidence type="ECO:0000256" key="2">
    <source>
        <dbReference type="ARBA" id="ARBA00006555"/>
    </source>
</evidence>
<dbReference type="NCBIfam" id="TIGR01352">
    <property type="entry name" value="tonB_Cterm"/>
    <property type="match status" value="1"/>
</dbReference>
<evidence type="ECO:0000256" key="7">
    <source>
        <dbReference type="ARBA" id="ARBA00022927"/>
    </source>
</evidence>
<comment type="similarity">
    <text evidence="2">Belongs to the TonB family.</text>
</comment>
<accession>A0A3B0M9Z0</accession>
<name>A0A3B0M9Z0_9RHOB</name>
<gene>
    <name evidence="13" type="ORF">ROE7235_00282</name>
</gene>
<feature type="region of interest" description="Disordered" evidence="10">
    <location>
        <begin position="76"/>
        <end position="182"/>
    </location>
</feature>
<keyword evidence="14" id="KW-1185">Reference proteome</keyword>
<keyword evidence="4" id="KW-1003">Cell membrane</keyword>
<dbReference type="Pfam" id="PF03544">
    <property type="entry name" value="TonB_C"/>
    <property type="match status" value="1"/>
</dbReference>
<dbReference type="PANTHER" id="PTHR33446">
    <property type="entry name" value="PROTEIN TONB-RELATED"/>
    <property type="match status" value="1"/>
</dbReference>
<dbReference type="GO" id="GO:0005886">
    <property type="term" value="C:plasma membrane"/>
    <property type="evidence" value="ECO:0007669"/>
    <property type="project" value="UniProtKB-SubCell"/>
</dbReference>
<dbReference type="InterPro" id="IPR037682">
    <property type="entry name" value="TonB_C"/>
</dbReference>
<evidence type="ECO:0000256" key="9">
    <source>
        <dbReference type="ARBA" id="ARBA00023136"/>
    </source>
</evidence>
<sequence>MRAAVEFAGFGVAAVAVHLAAFAAIAPDGMAAGGDGGAGAVTVAAPVGAADPTLTAMVRAWERPVQTVVLPDAVAAPQMPDAPSMPAPQRPGTLPDLPDLPGMTAPVAADAPRVSAPDLPELFNRPQTPPETRPRARPDPNAKPAPRAAQASPPAQRASGQGASAQRGQGAAQVQSGGGNSASALAEWGGRIRAAVQRAQSRPRTNASGVVQLRLAVTAGGQLAGVSVAGSSGNAALDQAALRAVQGARLPRAPGGVSGTHRFNLPVGFR</sequence>
<keyword evidence="8" id="KW-1133">Transmembrane helix</keyword>
<feature type="domain" description="TonB C-terminal" evidence="12">
    <location>
        <begin position="183"/>
        <end position="270"/>
    </location>
</feature>
<dbReference type="SUPFAM" id="SSF74653">
    <property type="entry name" value="TolA/TonB C-terminal domain"/>
    <property type="match status" value="1"/>
</dbReference>
<keyword evidence="9" id="KW-0472">Membrane</keyword>
<dbReference type="RefSeq" id="WP_121092868.1">
    <property type="nucleotide sequence ID" value="NZ_UIHC01000002.1"/>
</dbReference>
<evidence type="ECO:0000313" key="14">
    <source>
        <dbReference type="Proteomes" id="UP000272908"/>
    </source>
</evidence>